<evidence type="ECO:0000256" key="2">
    <source>
        <dbReference type="ARBA" id="ARBA00023235"/>
    </source>
</evidence>
<organism evidence="5 6">
    <name type="scientific">Mesoterricola silvestris</name>
    <dbReference type="NCBI Taxonomy" id="2927979"/>
    <lineage>
        <taxon>Bacteria</taxon>
        <taxon>Pseudomonadati</taxon>
        <taxon>Acidobacteriota</taxon>
        <taxon>Holophagae</taxon>
        <taxon>Holophagales</taxon>
        <taxon>Holophagaceae</taxon>
        <taxon>Mesoterricola</taxon>
    </lineage>
</organism>
<comment type="similarity">
    <text evidence="1">Belongs to the pseudouridine synthase RluA family.</text>
</comment>
<dbReference type="Gene3D" id="3.30.2350.10">
    <property type="entry name" value="Pseudouridine synthase"/>
    <property type="match status" value="1"/>
</dbReference>
<keyword evidence="6" id="KW-1185">Reference proteome</keyword>
<keyword evidence="2" id="KW-0413">Isomerase</keyword>
<dbReference type="InterPro" id="IPR020103">
    <property type="entry name" value="PsdUridine_synth_cat_dom_sf"/>
</dbReference>
<proteinExistence type="inferred from homology"/>
<feature type="domain" description="Pseudouridine synthase RsuA/RluA-like" evidence="4">
    <location>
        <begin position="88"/>
        <end position="239"/>
    </location>
</feature>
<dbReference type="EMBL" id="AP027080">
    <property type="protein sequence ID" value="BDU73390.1"/>
    <property type="molecule type" value="Genomic_DNA"/>
</dbReference>
<dbReference type="Proteomes" id="UP001238179">
    <property type="component" value="Chromosome"/>
</dbReference>
<accession>A0AA48GPM3</accession>
<dbReference type="SUPFAM" id="SSF55174">
    <property type="entry name" value="Alpha-L RNA-binding motif"/>
    <property type="match status" value="1"/>
</dbReference>
<reference evidence="6" key="1">
    <citation type="journal article" date="2023" name="Int. J. Syst. Evol. Microbiol.">
        <title>Mesoterricola silvestris gen. nov., sp. nov., Mesoterricola sediminis sp. nov., Geothrix oryzae sp. nov., Geothrix edaphica sp. nov., Geothrix rubra sp. nov., and Geothrix limicola sp. nov., six novel members of Acidobacteriota isolated from soils.</title>
        <authorList>
            <person name="Itoh H."/>
            <person name="Sugisawa Y."/>
            <person name="Mise K."/>
            <person name="Xu Z."/>
            <person name="Kuniyasu M."/>
            <person name="Ushijima N."/>
            <person name="Kawano K."/>
            <person name="Kobayashi E."/>
            <person name="Shiratori Y."/>
            <person name="Masuda Y."/>
            <person name="Senoo K."/>
        </authorList>
    </citation>
    <scope>NUCLEOTIDE SEQUENCE [LARGE SCALE GENOMIC DNA]</scope>
    <source>
        <strain evidence="6">W79</strain>
    </source>
</reference>
<dbReference type="GO" id="GO:0140098">
    <property type="term" value="F:catalytic activity, acting on RNA"/>
    <property type="evidence" value="ECO:0007669"/>
    <property type="project" value="UniProtKB-ARBA"/>
</dbReference>
<dbReference type="CDD" id="cd02869">
    <property type="entry name" value="PseudoU_synth_RluA_like"/>
    <property type="match status" value="1"/>
</dbReference>
<dbReference type="GO" id="GO:0000455">
    <property type="term" value="P:enzyme-directed rRNA pseudouridine synthesis"/>
    <property type="evidence" value="ECO:0007669"/>
    <property type="project" value="TreeGrafter"/>
</dbReference>
<evidence type="ECO:0000313" key="5">
    <source>
        <dbReference type="EMBL" id="BDU73390.1"/>
    </source>
</evidence>
<dbReference type="PANTHER" id="PTHR21600:SF87">
    <property type="entry name" value="RNA PSEUDOURIDYLATE SYNTHASE DOMAIN-CONTAINING PROTEIN 1"/>
    <property type="match status" value="1"/>
</dbReference>
<evidence type="ECO:0000259" key="4">
    <source>
        <dbReference type="Pfam" id="PF00849"/>
    </source>
</evidence>
<dbReference type="Pfam" id="PF00849">
    <property type="entry name" value="PseudoU_synth_2"/>
    <property type="match status" value="1"/>
</dbReference>
<dbReference type="GO" id="GO:0009982">
    <property type="term" value="F:pseudouridine synthase activity"/>
    <property type="evidence" value="ECO:0007669"/>
    <property type="project" value="InterPro"/>
</dbReference>
<dbReference type="KEGG" id="msil:METEAL_25640"/>
<protein>
    <submittedName>
        <fullName evidence="5">Pseudouridine synthase</fullName>
    </submittedName>
</protein>
<evidence type="ECO:0000313" key="6">
    <source>
        <dbReference type="Proteomes" id="UP001238179"/>
    </source>
</evidence>
<dbReference type="GO" id="GO:0003723">
    <property type="term" value="F:RNA binding"/>
    <property type="evidence" value="ECO:0007669"/>
    <property type="project" value="UniProtKB-KW"/>
</dbReference>
<keyword evidence="3" id="KW-0694">RNA-binding</keyword>
<evidence type="ECO:0000256" key="1">
    <source>
        <dbReference type="ARBA" id="ARBA00010876"/>
    </source>
</evidence>
<dbReference type="CDD" id="cd00165">
    <property type="entry name" value="S4"/>
    <property type="match status" value="1"/>
</dbReference>
<dbReference type="AlphaFoldDB" id="A0AA48GPM3"/>
<dbReference type="InterPro" id="IPR036986">
    <property type="entry name" value="S4_RNA-bd_sf"/>
</dbReference>
<sequence>MATQSWKFTVDPAEEGMRLDQLVSAHTGLSRRKAREVLQLGGVQAHRKRIKVASKLLKPGTEVSVSVDDALGQPLDMAVPVLFEDEFLLVVDKPAGMASQGTQASDLHDLTALLQRQRPGQFLALQHRLDQGTSGILVIAKHPSAHLGTQFQARTIAKTYLARVSRHLEPCTVDLPIGRVRNSRPARFGCTGDLLDPRPSVTDFRPALPEETGGFLPGFWVVATPHTGRTHQIRVHLSHLGAPVYGDALYFGEKSDHLWLHAWKLSIEHPITGVPMELVAPPARFMGDPA</sequence>
<dbReference type="SUPFAM" id="SSF55120">
    <property type="entry name" value="Pseudouridine synthase"/>
    <property type="match status" value="1"/>
</dbReference>
<dbReference type="PROSITE" id="PS50889">
    <property type="entry name" value="S4"/>
    <property type="match status" value="1"/>
</dbReference>
<dbReference type="InterPro" id="IPR050188">
    <property type="entry name" value="RluA_PseudoU_synthase"/>
</dbReference>
<evidence type="ECO:0000256" key="3">
    <source>
        <dbReference type="PROSITE-ProRule" id="PRU00182"/>
    </source>
</evidence>
<dbReference type="Gene3D" id="3.10.290.10">
    <property type="entry name" value="RNA-binding S4 domain"/>
    <property type="match status" value="1"/>
</dbReference>
<dbReference type="InterPro" id="IPR006145">
    <property type="entry name" value="PsdUridine_synth_RsuA/RluA"/>
</dbReference>
<gene>
    <name evidence="5" type="ORF">METEAL_25640</name>
</gene>
<dbReference type="PANTHER" id="PTHR21600">
    <property type="entry name" value="MITOCHONDRIAL RNA PSEUDOURIDINE SYNTHASE"/>
    <property type="match status" value="1"/>
</dbReference>
<name>A0AA48GPM3_9BACT</name>